<dbReference type="InterPro" id="IPR010849">
    <property type="entry name" value="Gonadal"/>
</dbReference>
<proteinExistence type="inferred from homology"/>
<dbReference type="Proteomes" id="UP000504606">
    <property type="component" value="Unplaced"/>
</dbReference>
<dbReference type="KEGG" id="foc:113217731"/>
<accession>A0A6J1TPM0</accession>
<dbReference type="OrthoDB" id="21617at2759"/>
<dbReference type="PANTHER" id="PTHR13054:SF2">
    <property type="entry name" value="PROTEIN DGCR6"/>
    <property type="match status" value="1"/>
</dbReference>
<dbReference type="GeneID" id="113217731"/>
<protein>
    <submittedName>
        <fullName evidence="3">Gonadal protein gdl</fullName>
    </submittedName>
</protein>
<organism evidence="2 3">
    <name type="scientific">Frankliniella occidentalis</name>
    <name type="common">Western flower thrips</name>
    <name type="synonym">Euthrips occidentalis</name>
    <dbReference type="NCBI Taxonomy" id="133901"/>
    <lineage>
        <taxon>Eukaryota</taxon>
        <taxon>Metazoa</taxon>
        <taxon>Ecdysozoa</taxon>
        <taxon>Arthropoda</taxon>
        <taxon>Hexapoda</taxon>
        <taxon>Insecta</taxon>
        <taxon>Pterygota</taxon>
        <taxon>Neoptera</taxon>
        <taxon>Paraneoptera</taxon>
        <taxon>Thysanoptera</taxon>
        <taxon>Terebrantia</taxon>
        <taxon>Thripoidea</taxon>
        <taxon>Thripidae</taxon>
        <taxon>Frankliniella</taxon>
    </lineage>
</organism>
<keyword evidence="2" id="KW-1185">Reference proteome</keyword>
<dbReference type="PANTHER" id="PTHR13054">
    <property type="entry name" value="DIGEORGE SYNDROME CRITICAL REGION 6 DGCR6 FAMILY MEMBER"/>
    <property type="match status" value="1"/>
</dbReference>
<name>A0A6J1TPM0_FRAOC</name>
<dbReference type="AlphaFoldDB" id="A0A6J1TPM0"/>
<comment type="similarity">
    <text evidence="1">Belongs to the gonadal family.</text>
</comment>
<evidence type="ECO:0000256" key="1">
    <source>
        <dbReference type="ARBA" id="ARBA00005939"/>
    </source>
</evidence>
<evidence type="ECO:0000313" key="3">
    <source>
        <dbReference type="RefSeq" id="XP_026293545.1"/>
    </source>
</evidence>
<dbReference type="RefSeq" id="XP_026293545.1">
    <property type="nucleotide sequence ID" value="XM_026437760.2"/>
</dbReference>
<reference evidence="3" key="1">
    <citation type="submission" date="2025-08" db="UniProtKB">
        <authorList>
            <consortium name="RefSeq"/>
        </authorList>
    </citation>
    <scope>IDENTIFICATION</scope>
    <source>
        <tissue evidence="3">Whole organism</tissue>
    </source>
</reference>
<dbReference type="Pfam" id="PF07324">
    <property type="entry name" value="DGCR6"/>
    <property type="match status" value="1"/>
</dbReference>
<gene>
    <name evidence="3" type="primary">LOC113217731</name>
</gene>
<sequence length="189" mass="21553">MVVALPTAMEMVEEVTPDDTELAKEVQVRYEFYLGQLKAMLADIPRKYQKKISIELCSNLAHCLTNSINFEIVKGLMDIQHVTEKYLIHLRQKVTDKQLSETAKALEGVPPSEHESIRSSMAGKHRKQLIDVDMKLVKQLDQKVAEQQETLEKAGFPGFYVTMSSAEIKVQIFLLDFILRLSKMEIPDS</sequence>
<dbReference type="CTD" id="3772583"/>
<evidence type="ECO:0000313" key="2">
    <source>
        <dbReference type="Proteomes" id="UP000504606"/>
    </source>
</evidence>